<proteinExistence type="predicted"/>
<accession>A0ABR3VU50</accession>
<dbReference type="PANTHER" id="PTHR13774">
    <property type="entry name" value="PHENAZINE BIOSYNTHESIS PROTEIN"/>
    <property type="match status" value="1"/>
</dbReference>
<dbReference type="Pfam" id="PF02567">
    <property type="entry name" value="PhzC-PhzF"/>
    <property type="match status" value="2"/>
</dbReference>
<reference evidence="1 2" key="1">
    <citation type="journal article" date="2024" name="Commun. Biol.">
        <title>Comparative genomic analysis of thermophilic fungi reveals convergent evolutionary adaptations and gene losses.</title>
        <authorList>
            <person name="Steindorff A.S."/>
            <person name="Aguilar-Pontes M.V."/>
            <person name="Robinson A.J."/>
            <person name="Andreopoulos B."/>
            <person name="LaButti K."/>
            <person name="Kuo A."/>
            <person name="Mondo S."/>
            <person name="Riley R."/>
            <person name="Otillar R."/>
            <person name="Haridas S."/>
            <person name="Lipzen A."/>
            <person name="Grimwood J."/>
            <person name="Schmutz J."/>
            <person name="Clum A."/>
            <person name="Reid I.D."/>
            <person name="Moisan M.C."/>
            <person name="Butler G."/>
            <person name="Nguyen T.T.M."/>
            <person name="Dewar K."/>
            <person name="Conant G."/>
            <person name="Drula E."/>
            <person name="Henrissat B."/>
            <person name="Hansel C."/>
            <person name="Singer S."/>
            <person name="Hutchinson M.I."/>
            <person name="de Vries R.P."/>
            <person name="Natvig D.O."/>
            <person name="Powell A.J."/>
            <person name="Tsang A."/>
            <person name="Grigoriev I.V."/>
        </authorList>
    </citation>
    <scope>NUCLEOTIDE SEQUENCE [LARGE SCALE GENOMIC DNA]</scope>
    <source>
        <strain evidence="1 2">ATCC 24622</strain>
    </source>
</reference>
<evidence type="ECO:0000313" key="2">
    <source>
        <dbReference type="Proteomes" id="UP001586593"/>
    </source>
</evidence>
<evidence type="ECO:0000313" key="1">
    <source>
        <dbReference type="EMBL" id="KAL1845203.1"/>
    </source>
</evidence>
<comment type="caution">
    <text evidence="1">The sequence shown here is derived from an EMBL/GenBank/DDBJ whole genome shotgun (WGS) entry which is preliminary data.</text>
</comment>
<dbReference type="PANTHER" id="PTHR13774:SF32">
    <property type="entry name" value="ANTISENSE-ENHANCING SEQUENCE 1"/>
    <property type="match status" value="1"/>
</dbReference>
<dbReference type="Gene3D" id="3.10.310.10">
    <property type="entry name" value="Diaminopimelate Epimerase, Chain A, domain 1"/>
    <property type="match status" value="2"/>
</dbReference>
<gene>
    <name evidence="1" type="ORF">VTK73DRAFT_931</name>
</gene>
<dbReference type="EMBL" id="JAZHXJ010001202">
    <property type="protein sequence ID" value="KAL1845203.1"/>
    <property type="molecule type" value="Genomic_DNA"/>
</dbReference>
<dbReference type="SUPFAM" id="SSF54506">
    <property type="entry name" value="Diaminopimelate epimerase-like"/>
    <property type="match status" value="1"/>
</dbReference>
<name>A0ABR3VU50_9PEZI</name>
<dbReference type="Proteomes" id="UP001586593">
    <property type="component" value="Unassembled WGS sequence"/>
</dbReference>
<sequence>MAPLIKLDFVTLDVFTDSPFLGNPLAVVLVPAHHRAALGQETKQRIAREFNLSETVFLHVPDKDDQGNLVQASTTREIDIFTIDLELPFAGHPTIGTAHFVLNGLRWLSVDTLHTRAGPIRITATPSDDNAEGGESRVRAQIPHDVHVHGQTLGDIWARDPASLEKLMGTFLSDDLAIRNAELAGTPVSIVRGMTFLLVELPSIDHLGLVSPSKGFDLSTVPGLLDNGPWGAGFLSRYYYVRVPQSNLAEGGAASRSALAVRARMVELGFEDPATGSAACTLASYLAMQDKPDAGVLRLEIAQGVEMGRRSDISVDVTGVRSASGDEFLIKDVFLGGTAAMVMSGTISV</sequence>
<protein>
    <recommendedName>
        <fullName evidence="3">Trans-2,3-dihydro-3-hydroxyanthranilate isomerase</fullName>
    </recommendedName>
</protein>
<dbReference type="InterPro" id="IPR003719">
    <property type="entry name" value="Phenazine_PhzF-like"/>
</dbReference>
<evidence type="ECO:0008006" key="3">
    <source>
        <dbReference type="Google" id="ProtNLM"/>
    </source>
</evidence>
<organism evidence="1 2">
    <name type="scientific">Phialemonium thermophilum</name>
    <dbReference type="NCBI Taxonomy" id="223376"/>
    <lineage>
        <taxon>Eukaryota</taxon>
        <taxon>Fungi</taxon>
        <taxon>Dikarya</taxon>
        <taxon>Ascomycota</taxon>
        <taxon>Pezizomycotina</taxon>
        <taxon>Sordariomycetes</taxon>
        <taxon>Sordariomycetidae</taxon>
        <taxon>Cephalothecales</taxon>
        <taxon>Cephalothecaceae</taxon>
        <taxon>Phialemonium</taxon>
    </lineage>
</organism>
<dbReference type="NCBIfam" id="TIGR00654">
    <property type="entry name" value="PhzF_family"/>
    <property type="match status" value="1"/>
</dbReference>
<keyword evidence="2" id="KW-1185">Reference proteome</keyword>